<keyword evidence="2" id="KW-1133">Transmembrane helix</keyword>
<keyword evidence="2" id="KW-0472">Membrane</keyword>
<evidence type="ECO:0000313" key="4">
    <source>
        <dbReference type="Proteomes" id="UP000719412"/>
    </source>
</evidence>
<dbReference type="EMBL" id="JABDTM020026173">
    <property type="protein sequence ID" value="KAH0812283.1"/>
    <property type="molecule type" value="Genomic_DNA"/>
</dbReference>
<accession>A0A8J6HEM0</accession>
<dbReference type="AlphaFoldDB" id="A0A8J6HEM0"/>
<dbReference type="Gene3D" id="3.80.10.10">
    <property type="entry name" value="Ribonuclease Inhibitor"/>
    <property type="match status" value="1"/>
</dbReference>
<keyword evidence="4" id="KW-1185">Reference proteome</keyword>
<keyword evidence="2" id="KW-0812">Transmembrane</keyword>
<sequence length="791" mass="89347">MIIDATLKHNKKEKQRHLHKKRESQQASGRSELRESQQVSGLTEPVGRRQGEWRTLGAAQRRRANGRVVNTWGRQVCRCVSLFFVWWSLFVNPKSFWFARGEHCVLGMVSSRFRKEDSSVVVGVELVAIALRRIWNPTHGRPGVVERRVADLIPSSRAGSSRRPHDKEDLPPCRGIDSGGRSRITNVGRGKRARRRVLSDSRTWPRVQTFVCVVFQVLGVNVVESKQAGGAVIQGVQTESQLRISDLRHERFYEPIPSADPTHAGVCWASLTARVNRLGYGTAIFFDGMHRSTDFDTGPEDGLDIDSSTAPGGRGPHPDFHKLKTCSLHGKMKTSEAEVIVSLIFALSALGSAVLTGYENRDRITDDRKFGCSWQGGTSSGLRCTCQEDAEEMYITKNSISSYDTSNIEINGCRSVRFGTESVAEMRNLRNINLKNIGSLHFEEHSLKWYGYSHTNQYEQFDVSIPALKISIENCNISQISGYTFEGRINTIRFDGVIIENVHPFAFNALEQTQDITMKNVELRNVREQTFKKFATQNLELNGVLAQLIPSRFLHNVTVYKTFKITNCVFDTVRPGAFIVLNPTNFEVSDTKINQLDGEAFKVTVRGDVLFKNNKFDVINDGAFRAIDLTQEETVGDATITFDSNVFAKLTRDSLATNDDFRTKFSNLLVNETCDCKSIDHNIREAEFYSEIKCVYEKEFVTVEEYKSNMCSIIQSYSTVIIILVVVFTLCFIIGVVLVVYYKRVYLSKKYGGEKDSKKGNMSLIIPDGRTYRETELHVIVERADLLTTDL</sequence>
<feature type="compositionally biased region" description="Basic residues" evidence="1">
    <location>
        <begin position="8"/>
        <end position="22"/>
    </location>
</feature>
<name>A0A8J6HEM0_TENMO</name>
<dbReference type="SUPFAM" id="SSF52058">
    <property type="entry name" value="L domain-like"/>
    <property type="match status" value="1"/>
</dbReference>
<evidence type="ECO:0000256" key="2">
    <source>
        <dbReference type="SAM" id="Phobius"/>
    </source>
</evidence>
<reference evidence="3" key="1">
    <citation type="journal article" date="2020" name="J Insects Food Feed">
        <title>The yellow mealworm (Tenebrio molitor) genome: a resource for the emerging insects as food and feed industry.</title>
        <authorList>
            <person name="Eriksson T."/>
            <person name="Andere A."/>
            <person name="Kelstrup H."/>
            <person name="Emery V."/>
            <person name="Picard C."/>
        </authorList>
    </citation>
    <scope>NUCLEOTIDE SEQUENCE</scope>
    <source>
        <strain evidence="3">Stoneville</strain>
        <tissue evidence="3">Whole head</tissue>
    </source>
</reference>
<protein>
    <submittedName>
        <fullName evidence="3">Uncharacterized protein</fullName>
    </submittedName>
</protein>
<evidence type="ECO:0000313" key="3">
    <source>
        <dbReference type="EMBL" id="KAH0812283.1"/>
    </source>
</evidence>
<reference evidence="3" key="2">
    <citation type="submission" date="2021-08" db="EMBL/GenBank/DDBJ databases">
        <authorList>
            <person name="Eriksson T."/>
        </authorList>
    </citation>
    <scope>NUCLEOTIDE SEQUENCE</scope>
    <source>
        <strain evidence="3">Stoneville</strain>
        <tissue evidence="3">Whole head</tissue>
    </source>
</reference>
<feature type="region of interest" description="Disordered" evidence="1">
    <location>
        <begin position="155"/>
        <end position="192"/>
    </location>
</feature>
<evidence type="ECO:0000256" key="1">
    <source>
        <dbReference type="SAM" id="MobiDB-lite"/>
    </source>
</evidence>
<gene>
    <name evidence="3" type="ORF">GEV33_010510</name>
</gene>
<dbReference type="Proteomes" id="UP000719412">
    <property type="component" value="Unassembled WGS sequence"/>
</dbReference>
<dbReference type="InterPro" id="IPR032675">
    <property type="entry name" value="LRR_dom_sf"/>
</dbReference>
<organism evidence="3 4">
    <name type="scientific">Tenebrio molitor</name>
    <name type="common">Yellow mealworm beetle</name>
    <dbReference type="NCBI Taxonomy" id="7067"/>
    <lineage>
        <taxon>Eukaryota</taxon>
        <taxon>Metazoa</taxon>
        <taxon>Ecdysozoa</taxon>
        <taxon>Arthropoda</taxon>
        <taxon>Hexapoda</taxon>
        <taxon>Insecta</taxon>
        <taxon>Pterygota</taxon>
        <taxon>Neoptera</taxon>
        <taxon>Endopterygota</taxon>
        <taxon>Coleoptera</taxon>
        <taxon>Polyphaga</taxon>
        <taxon>Cucujiformia</taxon>
        <taxon>Tenebrionidae</taxon>
        <taxon>Tenebrio</taxon>
    </lineage>
</organism>
<proteinExistence type="predicted"/>
<feature type="region of interest" description="Disordered" evidence="1">
    <location>
        <begin position="1"/>
        <end position="48"/>
    </location>
</feature>
<comment type="caution">
    <text evidence="3">The sequence shown here is derived from an EMBL/GenBank/DDBJ whole genome shotgun (WGS) entry which is preliminary data.</text>
</comment>
<feature type="transmembrane region" description="Helical" evidence="2">
    <location>
        <begin position="717"/>
        <end position="742"/>
    </location>
</feature>